<evidence type="ECO:0000313" key="3">
    <source>
        <dbReference type="Proteomes" id="UP000277580"/>
    </source>
</evidence>
<keyword evidence="1" id="KW-1133">Transmembrane helix</keyword>
<name>A0A3N4K8G1_9PEZI</name>
<protein>
    <submittedName>
        <fullName evidence="2">Uncharacterized protein</fullName>
    </submittedName>
</protein>
<keyword evidence="1" id="KW-0812">Transmembrane</keyword>
<feature type="transmembrane region" description="Helical" evidence="1">
    <location>
        <begin position="44"/>
        <end position="66"/>
    </location>
</feature>
<sequence length="88" mass="10515">MSSMDLGVLMSGLLWICCEMLFLFSTSWLRDITRHPTDTFKVHVVYITHCSKFAFSFYLSIMGYVMENRLERFMYFTSQILILQPVYY</sequence>
<evidence type="ECO:0000256" key="1">
    <source>
        <dbReference type="SAM" id="Phobius"/>
    </source>
</evidence>
<organism evidence="2 3">
    <name type="scientific">Morchella conica CCBAS932</name>
    <dbReference type="NCBI Taxonomy" id="1392247"/>
    <lineage>
        <taxon>Eukaryota</taxon>
        <taxon>Fungi</taxon>
        <taxon>Dikarya</taxon>
        <taxon>Ascomycota</taxon>
        <taxon>Pezizomycotina</taxon>
        <taxon>Pezizomycetes</taxon>
        <taxon>Pezizales</taxon>
        <taxon>Morchellaceae</taxon>
        <taxon>Morchella</taxon>
    </lineage>
</organism>
<evidence type="ECO:0000313" key="2">
    <source>
        <dbReference type="EMBL" id="RPB06824.1"/>
    </source>
</evidence>
<feature type="transmembrane region" description="Helical" evidence="1">
    <location>
        <begin position="6"/>
        <end position="24"/>
    </location>
</feature>
<dbReference type="Proteomes" id="UP000277580">
    <property type="component" value="Unassembled WGS sequence"/>
</dbReference>
<keyword evidence="3" id="KW-1185">Reference proteome</keyword>
<keyword evidence="1" id="KW-0472">Membrane</keyword>
<dbReference type="AlphaFoldDB" id="A0A3N4K8G1"/>
<dbReference type="InParanoid" id="A0A3N4K8G1"/>
<reference evidence="2 3" key="1">
    <citation type="journal article" date="2018" name="Nat. Ecol. Evol.">
        <title>Pezizomycetes genomes reveal the molecular basis of ectomycorrhizal truffle lifestyle.</title>
        <authorList>
            <person name="Murat C."/>
            <person name="Payen T."/>
            <person name="Noel B."/>
            <person name="Kuo A."/>
            <person name="Morin E."/>
            <person name="Chen J."/>
            <person name="Kohler A."/>
            <person name="Krizsan K."/>
            <person name="Balestrini R."/>
            <person name="Da Silva C."/>
            <person name="Montanini B."/>
            <person name="Hainaut M."/>
            <person name="Levati E."/>
            <person name="Barry K.W."/>
            <person name="Belfiori B."/>
            <person name="Cichocki N."/>
            <person name="Clum A."/>
            <person name="Dockter R.B."/>
            <person name="Fauchery L."/>
            <person name="Guy J."/>
            <person name="Iotti M."/>
            <person name="Le Tacon F."/>
            <person name="Lindquist E.A."/>
            <person name="Lipzen A."/>
            <person name="Malagnac F."/>
            <person name="Mello A."/>
            <person name="Molinier V."/>
            <person name="Miyauchi S."/>
            <person name="Poulain J."/>
            <person name="Riccioni C."/>
            <person name="Rubini A."/>
            <person name="Sitrit Y."/>
            <person name="Splivallo R."/>
            <person name="Traeger S."/>
            <person name="Wang M."/>
            <person name="Zifcakova L."/>
            <person name="Wipf D."/>
            <person name="Zambonelli A."/>
            <person name="Paolocci F."/>
            <person name="Nowrousian M."/>
            <person name="Ottonello S."/>
            <person name="Baldrian P."/>
            <person name="Spatafora J.W."/>
            <person name="Henrissat B."/>
            <person name="Nagy L.G."/>
            <person name="Aury J.M."/>
            <person name="Wincker P."/>
            <person name="Grigoriev I.V."/>
            <person name="Bonfante P."/>
            <person name="Martin F.M."/>
        </authorList>
    </citation>
    <scope>NUCLEOTIDE SEQUENCE [LARGE SCALE GENOMIC DNA]</scope>
    <source>
        <strain evidence="2 3">CCBAS932</strain>
    </source>
</reference>
<gene>
    <name evidence="2" type="ORF">P167DRAFT_34238</name>
</gene>
<dbReference type="EMBL" id="ML119215">
    <property type="protein sequence ID" value="RPB06824.1"/>
    <property type="molecule type" value="Genomic_DNA"/>
</dbReference>
<proteinExistence type="predicted"/>
<accession>A0A3N4K8G1</accession>